<dbReference type="AlphaFoldDB" id="A0A645FY97"/>
<name>A0A645FY97_9ZZZZ</name>
<gene>
    <name evidence="1" type="ORF">SDC9_164211</name>
</gene>
<protein>
    <submittedName>
        <fullName evidence="1">Uncharacterized protein</fullName>
    </submittedName>
</protein>
<evidence type="ECO:0000313" key="1">
    <source>
        <dbReference type="EMBL" id="MPN16864.1"/>
    </source>
</evidence>
<accession>A0A645FY97</accession>
<organism evidence="1">
    <name type="scientific">bioreactor metagenome</name>
    <dbReference type="NCBI Taxonomy" id="1076179"/>
    <lineage>
        <taxon>unclassified sequences</taxon>
        <taxon>metagenomes</taxon>
        <taxon>ecological metagenomes</taxon>
    </lineage>
</organism>
<proteinExistence type="predicted"/>
<dbReference type="EMBL" id="VSSQ01063866">
    <property type="protein sequence ID" value="MPN16864.1"/>
    <property type="molecule type" value="Genomic_DNA"/>
</dbReference>
<sequence length="102" mass="11058">MSVTVYIPREGMNTSIIDENIPGNVRGSVILKNVVRLEAPRSADASKSELLSFSIELYMGSTANGSMVVIIPTNTRPSVYTKLMGVSMKPVLKRTLFTGPLV</sequence>
<reference evidence="1" key="1">
    <citation type="submission" date="2019-08" db="EMBL/GenBank/DDBJ databases">
        <authorList>
            <person name="Kucharzyk K."/>
            <person name="Murdoch R.W."/>
            <person name="Higgins S."/>
            <person name="Loffler F."/>
        </authorList>
    </citation>
    <scope>NUCLEOTIDE SEQUENCE</scope>
</reference>
<comment type="caution">
    <text evidence="1">The sequence shown here is derived from an EMBL/GenBank/DDBJ whole genome shotgun (WGS) entry which is preliminary data.</text>
</comment>